<evidence type="ECO:0000256" key="1">
    <source>
        <dbReference type="SAM" id="Phobius"/>
    </source>
</evidence>
<protein>
    <recommendedName>
        <fullName evidence="4">DUF1440 domain-containing protein</fullName>
    </recommendedName>
</protein>
<dbReference type="Proteomes" id="UP001459204">
    <property type="component" value="Unassembled WGS sequence"/>
</dbReference>
<feature type="transmembrane region" description="Helical" evidence="1">
    <location>
        <begin position="103"/>
        <end position="122"/>
    </location>
</feature>
<name>A0ABU9J4L2_9GAMM</name>
<feature type="transmembrane region" description="Helical" evidence="1">
    <location>
        <begin position="18"/>
        <end position="40"/>
    </location>
</feature>
<gene>
    <name evidence="2" type="ORF">AAD027_14860</name>
</gene>
<comment type="caution">
    <text evidence="2">The sequence shown here is derived from an EMBL/GenBank/DDBJ whole genome shotgun (WGS) entry which is preliminary data.</text>
</comment>
<keyword evidence="3" id="KW-1185">Reference proteome</keyword>
<accession>A0ABU9J4L2</accession>
<organism evidence="2 3">
    <name type="scientific">Pseudoxanthomonas putridarboris</name>
    <dbReference type="NCBI Taxonomy" id="752605"/>
    <lineage>
        <taxon>Bacteria</taxon>
        <taxon>Pseudomonadati</taxon>
        <taxon>Pseudomonadota</taxon>
        <taxon>Gammaproteobacteria</taxon>
        <taxon>Lysobacterales</taxon>
        <taxon>Lysobacteraceae</taxon>
        <taxon>Pseudoxanthomonas</taxon>
    </lineage>
</organism>
<evidence type="ECO:0008006" key="4">
    <source>
        <dbReference type="Google" id="ProtNLM"/>
    </source>
</evidence>
<keyword evidence="1" id="KW-0812">Transmembrane</keyword>
<sequence length="169" mass="17945">MNTPIPSRPLTAAILPRAVVLGGLMAGTLDLVYAFAFWGLRGVEPVRILHSIASGWLGPSRAMAGGAASAWLGGISHYAIALAMAWTYYLIAKRRPALVRHPWRHGALYGVVLYAAMTYVVVPLSAAHSGPLPAWRWLDLAHVAAHAWLVGVPCALAARRALAGTHSGK</sequence>
<evidence type="ECO:0000313" key="3">
    <source>
        <dbReference type="Proteomes" id="UP001459204"/>
    </source>
</evidence>
<keyword evidence="1" id="KW-0472">Membrane</keyword>
<evidence type="ECO:0000313" key="2">
    <source>
        <dbReference type="EMBL" id="MEL1265638.1"/>
    </source>
</evidence>
<proteinExistence type="predicted"/>
<feature type="transmembrane region" description="Helical" evidence="1">
    <location>
        <begin position="70"/>
        <end position="91"/>
    </location>
</feature>
<dbReference type="EMBL" id="JBBWWT010000007">
    <property type="protein sequence ID" value="MEL1265638.1"/>
    <property type="molecule type" value="Genomic_DNA"/>
</dbReference>
<dbReference type="RefSeq" id="WP_341726809.1">
    <property type="nucleotide sequence ID" value="NZ_JBBWWT010000007.1"/>
</dbReference>
<feature type="transmembrane region" description="Helical" evidence="1">
    <location>
        <begin position="134"/>
        <end position="158"/>
    </location>
</feature>
<reference evidence="2 3" key="1">
    <citation type="submission" date="2024-04" db="EMBL/GenBank/DDBJ databases">
        <title>Draft genome sequence of Pseudoxanthomonas putridarboris WD12.</title>
        <authorList>
            <person name="Oh J."/>
        </authorList>
    </citation>
    <scope>NUCLEOTIDE SEQUENCE [LARGE SCALE GENOMIC DNA]</scope>
    <source>
        <strain evidence="2 3">WD12</strain>
    </source>
</reference>
<keyword evidence="1" id="KW-1133">Transmembrane helix</keyword>